<comment type="similarity">
    <text evidence="1">Belongs to the universal ribosomal protein uS14 family.</text>
</comment>
<dbReference type="EMBL" id="HG793128">
    <property type="protein sequence ID" value="CDK27527.1"/>
    <property type="molecule type" value="Genomic_DNA"/>
</dbReference>
<name>W6MQJ1_9ASCO</name>
<keyword evidence="2" id="KW-0689">Ribosomal protein</keyword>
<organism evidence="4 5">
    <name type="scientific">Kuraishia capsulata CBS 1993</name>
    <dbReference type="NCBI Taxonomy" id="1382522"/>
    <lineage>
        <taxon>Eukaryota</taxon>
        <taxon>Fungi</taxon>
        <taxon>Dikarya</taxon>
        <taxon>Ascomycota</taxon>
        <taxon>Saccharomycotina</taxon>
        <taxon>Pichiomycetes</taxon>
        <taxon>Pichiales</taxon>
        <taxon>Pichiaceae</taxon>
        <taxon>Kuraishia</taxon>
    </lineage>
</organism>
<dbReference type="PANTHER" id="PTHR19836">
    <property type="entry name" value="30S RIBOSOMAL PROTEIN S14"/>
    <property type="match status" value="1"/>
</dbReference>
<dbReference type="GO" id="GO:0005763">
    <property type="term" value="C:mitochondrial small ribosomal subunit"/>
    <property type="evidence" value="ECO:0007669"/>
    <property type="project" value="EnsemblFungi"/>
</dbReference>
<dbReference type="Pfam" id="PF00253">
    <property type="entry name" value="Ribosomal_S14"/>
    <property type="match status" value="1"/>
</dbReference>
<evidence type="ECO:0000256" key="3">
    <source>
        <dbReference type="ARBA" id="ARBA00023274"/>
    </source>
</evidence>
<evidence type="ECO:0000313" key="4">
    <source>
        <dbReference type="EMBL" id="CDK27527.1"/>
    </source>
</evidence>
<reference evidence="4" key="1">
    <citation type="submission" date="2013-12" db="EMBL/GenBank/DDBJ databases">
        <authorList>
            <person name="Genoscope - CEA"/>
        </authorList>
    </citation>
    <scope>NUCLEOTIDE SEQUENCE</scope>
    <source>
        <strain evidence="4">CBS 1993</strain>
    </source>
</reference>
<evidence type="ECO:0000256" key="1">
    <source>
        <dbReference type="ARBA" id="ARBA00009083"/>
    </source>
</evidence>
<dbReference type="Gene3D" id="1.10.287.1480">
    <property type="match status" value="1"/>
</dbReference>
<reference evidence="4" key="2">
    <citation type="submission" date="2014-02" db="EMBL/GenBank/DDBJ databases">
        <title>Complete DNA sequence of /Kuraishia capsulata/ illustrates novel genomic features among budding yeasts (/Saccharomycotina/).</title>
        <authorList>
            <person name="Morales L."/>
            <person name="Noel B."/>
            <person name="Porcel B."/>
            <person name="Marcet-Houben M."/>
            <person name="Hullo M-F."/>
            <person name="Sacerdot C."/>
            <person name="Tekaia F."/>
            <person name="Leh-Louis V."/>
            <person name="Despons L."/>
            <person name="Khanna V."/>
            <person name="Aury J-M."/>
            <person name="Barbe V."/>
            <person name="Couloux A."/>
            <person name="Labadie K."/>
            <person name="Pelletier E."/>
            <person name="Souciet J-L."/>
            <person name="Boekhout T."/>
            <person name="Gabaldon T."/>
            <person name="Wincker P."/>
            <person name="Dujon B."/>
        </authorList>
    </citation>
    <scope>NUCLEOTIDE SEQUENCE</scope>
    <source>
        <strain evidence="4">CBS 1993</strain>
    </source>
</reference>
<keyword evidence="3" id="KW-0687">Ribonucleoprotein</keyword>
<evidence type="ECO:0008006" key="6">
    <source>
        <dbReference type="Google" id="ProtNLM"/>
    </source>
</evidence>
<evidence type="ECO:0000256" key="2">
    <source>
        <dbReference type="ARBA" id="ARBA00022980"/>
    </source>
</evidence>
<keyword evidence="5" id="KW-1185">Reference proteome</keyword>
<protein>
    <recommendedName>
        <fullName evidence="6">Ribosomal protein S14</fullName>
    </recommendedName>
</protein>
<dbReference type="AlphaFoldDB" id="W6MQJ1"/>
<gene>
    <name evidence="4" type="ORF">KUCA_T00003505001</name>
</gene>
<dbReference type="PANTHER" id="PTHR19836:SF19">
    <property type="entry name" value="SMALL RIBOSOMAL SUBUNIT PROTEIN US14M"/>
    <property type="match status" value="1"/>
</dbReference>
<dbReference type="STRING" id="1382522.W6MQJ1"/>
<dbReference type="InterPro" id="IPR001209">
    <property type="entry name" value="Ribosomal_uS14"/>
</dbReference>
<accession>W6MQJ1</accession>
<dbReference type="GeneID" id="34520908"/>
<evidence type="ECO:0000313" key="5">
    <source>
        <dbReference type="Proteomes" id="UP000019384"/>
    </source>
</evidence>
<dbReference type="Proteomes" id="UP000019384">
    <property type="component" value="Unassembled WGS sequence"/>
</dbReference>
<sequence>MNKLQPTLKQLKRFPKPVALPSTYLNARVIKDHFKRQMFAENEVTTRALKFIARNTALPPRARLEAQVQLTSMPNYTRFTQVRDRCVDSGRGKGILSDFRLCRARKGLLTGVTKGQW</sequence>
<proteinExistence type="inferred from homology"/>
<dbReference type="OrthoDB" id="413436at2759"/>
<dbReference type="RefSeq" id="XP_022459520.1">
    <property type="nucleotide sequence ID" value="XM_022601926.1"/>
</dbReference>
<dbReference type="GO" id="GO:0003735">
    <property type="term" value="F:structural constituent of ribosome"/>
    <property type="evidence" value="ECO:0007669"/>
    <property type="project" value="EnsemblFungi"/>
</dbReference>
<dbReference type="HOGENOM" id="CLU_139869_2_1_1"/>
<dbReference type="SUPFAM" id="SSF57716">
    <property type="entry name" value="Glucocorticoid receptor-like (DNA-binding domain)"/>
    <property type="match status" value="1"/>
</dbReference>
<dbReference type="GO" id="GO:0006412">
    <property type="term" value="P:translation"/>
    <property type="evidence" value="ECO:0007669"/>
    <property type="project" value="InterPro"/>
</dbReference>